<feature type="signal peptide" evidence="2">
    <location>
        <begin position="1"/>
        <end position="33"/>
    </location>
</feature>
<feature type="transmembrane region" description="Helical" evidence="1">
    <location>
        <begin position="266"/>
        <end position="286"/>
    </location>
</feature>
<organism evidence="3 4">
    <name type="scientific">Candidatus Enterousia avicola</name>
    <dbReference type="NCBI Taxonomy" id="2840787"/>
    <lineage>
        <taxon>Bacteria</taxon>
        <taxon>Pseudomonadati</taxon>
        <taxon>Pseudomonadota</taxon>
        <taxon>Alphaproteobacteria</taxon>
        <taxon>Candidatus Enterousia</taxon>
    </lineage>
</organism>
<dbReference type="AlphaFoldDB" id="A0A9D1SLZ1"/>
<dbReference type="EMBL" id="DVNO01000012">
    <property type="protein sequence ID" value="HIU65344.1"/>
    <property type="molecule type" value="Genomic_DNA"/>
</dbReference>
<proteinExistence type="predicted"/>
<evidence type="ECO:0000256" key="2">
    <source>
        <dbReference type="SAM" id="SignalP"/>
    </source>
</evidence>
<gene>
    <name evidence="3" type="ORF">IAC63_01750</name>
</gene>
<comment type="caution">
    <text evidence="3">The sequence shown here is derived from an EMBL/GenBank/DDBJ whole genome shotgun (WGS) entry which is preliminary data.</text>
</comment>
<reference evidence="3" key="2">
    <citation type="journal article" date="2021" name="PeerJ">
        <title>Extensive microbial diversity within the chicken gut microbiome revealed by metagenomics and culture.</title>
        <authorList>
            <person name="Gilroy R."/>
            <person name="Ravi A."/>
            <person name="Getino M."/>
            <person name="Pursley I."/>
            <person name="Horton D.L."/>
            <person name="Alikhan N.F."/>
            <person name="Baker D."/>
            <person name="Gharbi K."/>
            <person name="Hall N."/>
            <person name="Watson M."/>
            <person name="Adriaenssens E.M."/>
            <person name="Foster-Nyarko E."/>
            <person name="Jarju S."/>
            <person name="Secka A."/>
            <person name="Antonio M."/>
            <person name="Oren A."/>
            <person name="Chaudhuri R.R."/>
            <person name="La Ragione R."/>
            <person name="Hildebrand F."/>
            <person name="Pallen M.J."/>
        </authorList>
    </citation>
    <scope>NUCLEOTIDE SEQUENCE</scope>
    <source>
        <strain evidence="3">CHK136-897</strain>
    </source>
</reference>
<dbReference type="Proteomes" id="UP000824142">
    <property type="component" value="Unassembled WGS sequence"/>
</dbReference>
<name>A0A9D1SLZ1_9PROT</name>
<keyword evidence="2" id="KW-0732">Signal</keyword>
<keyword evidence="1" id="KW-0472">Membrane</keyword>
<accession>A0A9D1SLZ1</accession>
<protein>
    <recommendedName>
        <fullName evidence="5">TrbL/VirB6 plasmid conjugal transfer protein</fullName>
    </recommendedName>
</protein>
<evidence type="ECO:0000313" key="3">
    <source>
        <dbReference type="EMBL" id="HIU65344.1"/>
    </source>
</evidence>
<reference evidence="3" key="1">
    <citation type="submission" date="2020-10" db="EMBL/GenBank/DDBJ databases">
        <authorList>
            <person name="Gilroy R."/>
        </authorList>
    </citation>
    <scope>NUCLEOTIDE SEQUENCE</scope>
    <source>
        <strain evidence="3">CHK136-897</strain>
    </source>
</reference>
<evidence type="ECO:0000313" key="4">
    <source>
        <dbReference type="Proteomes" id="UP000824142"/>
    </source>
</evidence>
<keyword evidence="1" id="KW-1133">Transmembrane helix</keyword>
<evidence type="ECO:0008006" key="5">
    <source>
        <dbReference type="Google" id="ProtNLM"/>
    </source>
</evidence>
<feature type="transmembrane region" description="Helical" evidence="1">
    <location>
        <begin position="43"/>
        <end position="66"/>
    </location>
</feature>
<feature type="transmembrane region" description="Helical" evidence="1">
    <location>
        <begin position="239"/>
        <end position="259"/>
    </location>
</feature>
<feature type="chain" id="PRO_5039600077" description="TrbL/VirB6 plasmid conjugal transfer protein" evidence="2">
    <location>
        <begin position="34"/>
        <end position="432"/>
    </location>
</feature>
<evidence type="ECO:0000256" key="1">
    <source>
        <dbReference type="SAM" id="Phobius"/>
    </source>
</evidence>
<feature type="transmembrane region" description="Helical" evidence="1">
    <location>
        <begin position="97"/>
        <end position="115"/>
    </location>
</feature>
<feature type="transmembrane region" description="Helical" evidence="1">
    <location>
        <begin position="73"/>
        <end position="91"/>
    </location>
</feature>
<feature type="transmembrane region" description="Helical" evidence="1">
    <location>
        <begin position="306"/>
        <end position="326"/>
    </location>
</feature>
<feature type="transmembrane region" description="Helical" evidence="1">
    <location>
        <begin position="360"/>
        <end position="378"/>
    </location>
</feature>
<sequence>MILFKKILNSLCLRGITAAFFAFFILTPFSAYAADYAIVDALNLAPIIPTILDALMAIATGGYEFFVGNGTGIIYILVWGFLAVSMALYLLKMYFPKTWLSFFGFSGGGEMIAGVDGMSIATNMLKPAIRAIIAVTVLLQLKPVYLTEWLINPFLQFGSLYTHHITETINETGTNAKKIECPQSVIDQGWITKESCEFLVQPVSDLSHANNQIIKRGFDFITRGLKGLITLIPHGGEDFLNLVTGIILVITFVSSNLFMALLIIQAIFNFGMALVLYPFQVLVYVVKPNDKWLDIWPAFGGITKALQKIVVTMIACAFMLCVNLAIIKALFQWNSSVFVVAAGGTASSNIPSAVNTSLGFGQHSILWLSAILTFYLMFKLFDLTREKLDTYVGKDSANLYNQVKGDSKILINRAKGIGSAIGTAAGWIKKKK</sequence>
<keyword evidence="1" id="KW-0812">Transmembrane</keyword>